<evidence type="ECO:0000313" key="1">
    <source>
        <dbReference type="EMBL" id="SIR49082.1"/>
    </source>
</evidence>
<dbReference type="EMBL" id="UGGV01000001">
    <property type="protein sequence ID" value="STO24811.1"/>
    <property type="molecule type" value="Genomic_DNA"/>
</dbReference>
<reference evidence="2 4" key="2">
    <citation type="submission" date="2018-06" db="EMBL/GenBank/DDBJ databases">
        <authorList>
            <consortium name="Pathogen Informatics"/>
            <person name="Doyle S."/>
        </authorList>
    </citation>
    <scope>NUCLEOTIDE SEQUENCE [LARGE SCALE GENOMIC DNA]</scope>
    <source>
        <strain evidence="2 4">NCTC11401</strain>
    </source>
</reference>
<dbReference type="AlphaFoldDB" id="A0A377GJ52"/>
<keyword evidence="3" id="KW-1185">Reference proteome</keyword>
<dbReference type="EMBL" id="FTNL01000013">
    <property type="protein sequence ID" value="SIR49082.1"/>
    <property type="molecule type" value="Genomic_DNA"/>
</dbReference>
<reference evidence="1 3" key="1">
    <citation type="submission" date="2017-01" db="EMBL/GenBank/DDBJ databases">
        <authorList>
            <person name="Varghese N."/>
            <person name="Submissions S."/>
        </authorList>
    </citation>
    <scope>NUCLEOTIDE SEQUENCE [LARGE SCALE GENOMIC DNA]</scope>
    <source>
        <strain evidence="1 3">ATCC 33342</strain>
    </source>
</reference>
<protein>
    <recommendedName>
        <fullName evidence="5">Transposase and inactivated derivatives, TnpA family</fullName>
    </recommendedName>
</protein>
<gene>
    <name evidence="2" type="ORF">NCTC11401_01629</name>
    <name evidence="1" type="ORF">SAMN05421777_11381</name>
</gene>
<name>A0A377GJ52_9GAMM</name>
<proteinExistence type="predicted"/>
<evidence type="ECO:0000313" key="2">
    <source>
        <dbReference type="EMBL" id="STO24811.1"/>
    </source>
</evidence>
<evidence type="ECO:0000313" key="4">
    <source>
        <dbReference type="Proteomes" id="UP000254374"/>
    </source>
</evidence>
<dbReference type="Proteomes" id="UP000186808">
    <property type="component" value="Unassembled WGS sequence"/>
</dbReference>
<evidence type="ECO:0000313" key="3">
    <source>
        <dbReference type="Proteomes" id="UP000186808"/>
    </source>
</evidence>
<dbReference type="Proteomes" id="UP000254374">
    <property type="component" value="Unassembled WGS sequence"/>
</dbReference>
<evidence type="ECO:0008006" key="5">
    <source>
        <dbReference type="Google" id="ProtNLM"/>
    </source>
</evidence>
<accession>A0A377GJ52</accession>
<dbReference type="STRING" id="464.Lgor_2807"/>
<organism evidence="2 4">
    <name type="scientific">Fluoribacter gormanii</name>
    <dbReference type="NCBI Taxonomy" id="464"/>
    <lineage>
        <taxon>Bacteria</taxon>
        <taxon>Pseudomonadati</taxon>
        <taxon>Pseudomonadota</taxon>
        <taxon>Gammaproteobacteria</taxon>
        <taxon>Legionellales</taxon>
        <taxon>Legionellaceae</taxon>
        <taxon>Fluoribacter</taxon>
    </lineage>
</organism>
<sequence length="66" mass="7593">MVYEQMLADGVSQDIIDKFARISPIAWAHIAVTGKYSFKKSNGEIDIKAMVSALEKHLKEYFWKED</sequence>